<reference evidence="3 4" key="1">
    <citation type="submission" date="2021-03" db="EMBL/GenBank/DDBJ databases">
        <title>Fibrella sp. HMF5405 genome sequencing and assembly.</title>
        <authorList>
            <person name="Kang H."/>
            <person name="Kim H."/>
            <person name="Bae S."/>
            <person name="Joh K."/>
        </authorList>
    </citation>
    <scope>NUCLEOTIDE SEQUENCE [LARGE SCALE GENOMIC DNA]</scope>
    <source>
        <strain evidence="3 4">HMF5405</strain>
    </source>
</reference>
<keyword evidence="4" id="KW-1185">Reference proteome</keyword>
<name>A0ABS3JKB9_9BACT</name>
<accession>A0ABS3JKB9</accession>
<evidence type="ECO:0008006" key="5">
    <source>
        <dbReference type="Google" id="ProtNLM"/>
    </source>
</evidence>
<feature type="compositionally biased region" description="Polar residues" evidence="1">
    <location>
        <begin position="98"/>
        <end position="118"/>
    </location>
</feature>
<feature type="region of interest" description="Disordered" evidence="1">
    <location>
        <begin position="88"/>
        <end position="120"/>
    </location>
</feature>
<proteinExistence type="predicted"/>
<dbReference type="RefSeq" id="WP_207330392.1">
    <property type="nucleotide sequence ID" value="NZ_JAFMYW010000005.1"/>
</dbReference>
<feature type="signal peptide" evidence="2">
    <location>
        <begin position="1"/>
        <end position="26"/>
    </location>
</feature>
<feature type="chain" id="PRO_5046228153" description="Outer membrane protein beta-barrel domain-containing protein" evidence="2">
    <location>
        <begin position="27"/>
        <end position="287"/>
    </location>
</feature>
<evidence type="ECO:0000313" key="4">
    <source>
        <dbReference type="Proteomes" id="UP000664628"/>
    </source>
</evidence>
<comment type="caution">
    <text evidence="3">The sequence shown here is derived from an EMBL/GenBank/DDBJ whole genome shotgun (WGS) entry which is preliminary data.</text>
</comment>
<dbReference type="Proteomes" id="UP000664628">
    <property type="component" value="Unassembled WGS sequence"/>
</dbReference>
<evidence type="ECO:0000313" key="3">
    <source>
        <dbReference type="EMBL" id="MBO0950442.1"/>
    </source>
</evidence>
<keyword evidence="2" id="KW-0732">Signal</keyword>
<organism evidence="3 4">
    <name type="scientific">Fibrella forsythiae</name>
    <dbReference type="NCBI Taxonomy" id="2817061"/>
    <lineage>
        <taxon>Bacteria</taxon>
        <taxon>Pseudomonadati</taxon>
        <taxon>Bacteroidota</taxon>
        <taxon>Cytophagia</taxon>
        <taxon>Cytophagales</taxon>
        <taxon>Spirosomataceae</taxon>
        <taxon>Fibrella</taxon>
    </lineage>
</organism>
<sequence length="287" mass="30353">MTSTRTLLLVSLLLSQLLHLCCFGQAARRNDEIVRNDNTVIQGLISEINETAIFYRKSTAPQGQQYQVKKSDVRYIRYSNGEVERFDAKSAKPVPANRPTTARNVPITSQPAASNSAPRTRFGLTAGAGGGFWMAQSTTSDMGLAIRGGITAEVPLGKVALAPSVEFLQLTQGKSPATIGLSYAVGTLAIASLYNKEKPVNLFYSVGVFGAYGLNVSGGGESASFKDAGFSAFHAGGDVKLGARFSQELTVYAQGDYGFTSMAPATAGIPTVSQVTVGLGIRYLFGK</sequence>
<dbReference type="EMBL" id="JAFMYW010000005">
    <property type="protein sequence ID" value="MBO0950442.1"/>
    <property type="molecule type" value="Genomic_DNA"/>
</dbReference>
<evidence type="ECO:0000256" key="1">
    <source>
        <dbReference type="SAM" id="MobiDB-lite"/>
    </source>
</evidence>
<gene>
    <name evidence="3" type="ORF">J2I46_17735</name>
</gene>
<protein>
    <recommendedName>
        <fullName evidence="5">Outer membrane protein beta-barrel domain-containing protein</fullName>
    </recommendedName>
</protein>
<evidence type="ECO:0000256" key="2">
    <source>
        <dbReference type="SAM" id="SignalP"/>
    </source>
</evidence>